<reference evidence="2" key="1">
    <citation type="submission" date="2020-04" db="EMBL/GenBank/DDBJ databases">
        <title>Draft genome resource of the tomato pathogen Pseudocercospora fuligena.</title>
        <authorList>
            <person name="Zaccaron A."/>
        </authorList>
    </citation>
    <scope>NUCLEOTIDE SEQUENCE</scope>
    <source>
        <strain evidence="2">PF001</strain>
    </source>
</reference>
<keyword evidence="3" id="KW-1185">Reference proteome</keyword>
<feature type="region of interest" description="Disordered" evidence="1">
    <location>
        <begin position="328"/>
        <end position="348"/>
    </location>
</feature>
<dbReference type="Proteomes" id="UP000660729">
    <property type="component" value="Unassembled WGS sequence"/>
</dbReference>
<accession>A0A8H6RHQ0</accession>
<sequence>MATERILTEVKSGDLPSISIGNFSWQAVGEKQLLSRAANGAVTNGAGAAAVQPAAPKGDDQQVLLNKAFATAPPLTKEDFPLNLLENKTFSGKGYNTIWRGASDVLELNLTAESTAFTASLGNVPNRGVSQDDITLKGLAYLQRVGAFEDETTGLDNSKNPSAIHLEPGCLMLVPNCASPTQGATMNRMASVPHGTTINAQGLAPKAMQSTTTAALVKSIAKVSITPFNIGKPNSLANFFQDRQTIGTGKVANRLPGNLTKFSEKKTIDQDVLNNPNEVLTRALDGQQIESFTTFVVTTDPSSEKGKEYFGGGTANIGFLLGTTVSGPLMTNGKPDPNGQPSPSGNENAHAIRMKCRYWIETVTDTLTIKPGNKEPFTFPPRVSKTGIPGPTFVAPPTDKITQERKIKVKWTQIQYSQDVTLNFNGLSWPHISVATLGDVGTYTLLLQKDTFGPVGA</sequence>
<dbReference type="OrthoDB" id="1933717at2759"/>
<evidence type="ECO:0000313" key="3">
    <source>
        <dbReference type="Proteomes" id="UP000660729"/>
    </source>
</evidence>
<protein>
    <submittedName>
        <fullName evidence="2">Uncharacterized protein</fullName>
    </submittedName>
</protein>
<comment type="caution">
    <text evidence="2">The sequence shown here is derived from an EMBL/GenBank/DDBJ whole genome shotgun (WGS) entry which is preliminary data.</text>
</comment>
<dbReference type="AlphaFoldDB" id="A0A8H6RHQ0"/>
<dbReference type="EMBL" id="JABCIY010000151">
    <property type="protein sequence ID" value="KAF7192015.1"/>
    <property type="molecule type" value="Genomic_DNA"/>
</dbReference>
<evidence type="ECO:0000256" key="1">
    <source>
        <dbReference type="SAM" id="MobiDB-lite"/>
    </source>
</evidence>
<name>A0A8H6RHQ0_9PEZI</name>
<proteinExistence type="predicted"/>
<evidence type="ECO:0000313" key="2">
    <source>
        <dbReference type="EMBL" id="KAF7192015.1"/>
    </source>
</evidence>
<dbReference type="NCBIfam" id="NF040572">
    <property type="entry name" value="heme_bind_FMP"/>
    <property type="match status" value="1"/>
</dbReference>
<dbReference type="InterPro" id="IPR047975">
    <property type="entry name" value="Heme_bind_FMP"/>
</dbReference>
<gene>
    <name evidence="2" type="ORF">HII31_06660</name>
</gene>
<organism evidence="2 3">
    <name type="scientific">Pseudocercospora fuligena</name>
    <dbReference type="NCBI Taxonomy" id="685502"/>
    <lineage>
        <taxon>Eukaryota</taxon>
        <taxon>Fungi</taxon>
        <taxon>Dikarya</taxon>
        <taxon>Ascomycota</taxon>
        <taxon>Pezizomycotina</taxon>
        <taxon>Dothideomycetes</taxon>
        <taxon>Dothideomycetidae</taxon>
        <taxon>Mycosphaerellales</taxon>
        <taxon>Mycosphaerellaceae</taxon>
        <taxon>Pseudocercospora</taxon>
    </lineage>
</organism>